<reference evidence="4" key="1">
    <citation type="submission" date="2018-05" db="EMBL/GenBank/DDBJ databases">
        <title>Genome Sequencing of selected type strains of the family Eggerthellaceae.</title>
        <authorList>
            <person name="Danylec N."/>
            <person name="Stoll D.A."/>
            <person name="Doetsch A."/>
            <person name="Huch M."/>
        </authorList>
    </citation>
    <scope>NUCLEOTIDE SEQUENCE [LARGE SCALE GENOMIC DNA]</scope>
    <source>
        <strain evidence="4">DSM 17537</strain>
    </source>
</reference>
<dbReference type="Proteomes" id="UP000267368">
    <property type="component" value="Unassembled WGS sequence"/>
</dbReference>
<feature type="region of interest" description="Disordered" evidence="1">
    <location>
        <begin position="1"/>
        <end position="35"/>
    </location>
</feature>
<evidence type="ECO:0000313" key="3">
    <source>
        <dbReference type="EMBL" id="RNL19928.1"/>
    </source>
</evidence>
<accession>A0A3N0AF84</accession>
<keyword evidence="2" id="KW-0812">Transmembrane</keyword>
<organism evidence="3 4">
    <name type="scientific">Slackia faecicanis</name>
    <dbReference type="NCBI Taxonomy" id="255723"/>
    <lineage>
        <taxon>Bacteria</taxon>
        <taxon>Bacillati</taxon>
        <taxon>Actinomycetota</taxon>
        <taxon>Coriobacteriia</taxon>
        <taxon>Eggerthellales</taxon>
        <taxon>Eggerthellaceae</taxon>
        <taxon>Slackia</taxon>
    </lineage>
</organism>
<dbReference type="AlphaFoldDB" id="A0A3N0AF84"/>
<comment type="caution">
    <text evidence="3">The sequence shown here is derived from an EMBL/GenBank/DDBJ whole genome shotgun (WGS) entry which is preliminary data.</text>
</comment>
<feature type="transmembrane region" description="Helical" evidence="2">
    <location>
        <begin position="149"/>
        <end position="171"/>
    </location>
</feature>
<dbReference type="RefSeq" id="WP_123198248.1">
    <property type="nucleotide sequence ID" value="NZ_QICB01000003.1"/>
</dbReference>
<protein>
    <submittedName>
        <fullName evidence="3">Uncharacterized protein</fullName>
    </submittedName>
</protein>
<gene>
    <name evidence="3" type="ORF">DMP07_06115</name>
</gene>
<evidence type="ECO:0000313" key="4">
    <source>
        <dbReference type="Proteomes" id="UP000267368"/>
    </source>
</evidence>
<dbReference type="EMBL" id="QICB01000003">
    <property type="protein sequence ID" value="RNL19928.1"/>
    <property type="molecule type" value="Genomic_DNA"/>
</dbReference>
<name>A0A3N0AF84_9ACTN</name>
<dbReference type="OrthoDB" id="10008391at2"/>
<proteinExistence type="predicted"/>
<evidence type="ECO:0000256" key="1">
    <source>
        <dbReference type="SAM" id="MobiDB-lite"/>
    </source>
</evidence>
<keyword evidence="4" id="KW-1185">Reference proteome</keyword>
<keyword evidence="2" id="KW-0472">Membrane</keyword>
<keyword evidence="2" id="KW-1133">Transmembrane helix</keyword>
<sequence>MPDSATDKTAAPEAVEQVDERENGAEQAEDPTYGITREEAHELRMLIATEREGGDMAYAAFHSLCPTGEEYAFDDKACAIYRLLDKRGLIEGADTENGFLFFNLTQRGRDASAAYDAAHADDEAAPKKRMPSISLPSISMPHVEFDKTVVMTSAVTAAVVGLIAGILGAFIGNALL</sequence>
<evidence type="ECO:0000256" key="2">
    <source>
        <dbReference type="SAM" id="Phobius"/>
    </source>
</evidence>